<name>A0A1J8PZ28_9AGAM</name>
<evidence type="ECO:0000313" key="2">
    <source>
        <dbReference type="EMBL" id="OJA14558.1"/>
    </source>
</evidence>
<evidence type="ECO:0000313" key="3">
    <source>
        <dbReference type="Proteomes" id="UP000183567"/>
    </source>
</evidence>
<dbReference type="Proteomes" id="UP000183567">
    <property type="component" value="Unassembled WGS sequence"/>
</dbReference>
<organism evidence="2 3">
    <name type="scientific">Rhizopogon vesiculosus</name>
    <dbReference type="NCBI Taxonomy" id="180088"/>
    <lineage>
        <taxon>Eukaryota</taxon>
        <taxon>Fungi</taxon>
        <taxon>Dikarya</taxon>
        <taxon>Basidiomycota</taxon>
        <taxon>Agaricomycotina</taxon>
        <taxon>Agaricomycetes</taxon>
        <taxon>Agaricomycetidae</taxon>
        <taxon>Boletales</taxon>
        <taxon>Suillineae</taxon>
        <taxon>Rhizopogonaceae</taxon>
        <taxon>Rhizopogon</taxon>
    </lineage>
</organism>
<sequence>MTSSPSVQGNARRTRPFQTHLMRRLLVLPGMTAVPTHTPPTRAQLSTLDDAIDQ</sequence>
<evidence type="ECO:0000256" key="1">
    <source>
        <dbReference type="SAM" id="MobiDB-lite"/>
    </source>
</evidence>
<feature type="non-terminal residue" evidence="2">
    <location>
        <position position="54"/>
    </location>
</feature>
<feature type="region of interest" description="Disordered" evidence="1">
    <location>
        <begin position="32"/>
        <end position="54"/>
    </location>
</feature>
<accession>A0A1J8PZ28</accession>
<comment type="caution">
    <text evidence="2">The sequence shown here is derived from an EMBL/GenBank/DDBJ whole genome shotgun (WGS) entry which is preliminary data.</text>
</comment>
<dbReference type="EMBL" id="LVVM01003604">
    <property type="protein sequence ID" value="OJA14558.1"/>
    <property type="molecule type" value="Genomic_DNA"/>
</dbReference>
<keyword evidence="3" id="KW-1185">Reference proteome</keyword>
<dbReference type="AlphaFoldDB" id="A0A1J8PZ28"/>
<protein>
    <submittedName>
        <fullName evidence="2">Uncharacterized protein</fullName>
    </submittedName>
</protein>
<gene>
    <name evidence="2" type="ORF">AZE42_13473</name>
</gene>
<proteinExistence type="predicted"/>
<reference evidence="2 3" key="1">
    <citation type="submission" date="2016-03" db="EMBL/GenBank/DDBJ databases">
        <title>Comparative genomics of the ectomycorrhizal sister species Rhizopogon vinicolor and Rhizopogon vesiculosus (Basidiomycota: Boletales) reveals a divergence of the mating type B locus.</title>
        <authorList>
            <person name="Mujic A.B."/>
            <person name="Kuo A."/>
            <person name="Tritt A."/>
            <person name="Lipzen A."/>
            <person name="Chen C."/>
            <person name="Johnson J."/>
            <person name="Sharma A."/>
            <person name="Barry K."/>
            <person name="Grigoriev I.V."/>
            <person name="Spatafora J.W."/>
        </authorList>
    </citation>
    <scope>NUCLEOTIDE SEQUENCE [LARGE SCALE GENOMIC DNA]</scope>
    <source>
        <strain evidence="2 3">AM-OR11-056</strain>
    </source>
</reference>